<evidence type="ECO:0000313" key="2">
    <source>
        <dbReference type="EMBL" id="CAE0334888.1"/>
    </source>
</evidence>
<proteinExistence type="predicted"/>
<feature type="transmembrane region" description="Helical" evidence="1">
    <location>
        <begin position="105"/>
        <end position="122"/>
    </location>
</feature>
<protein>
    <submittedName>
        <fullName evidence="2">Uncharacterized protein</fullName>
    </submittedName>
</protein>
<organism evidence="2">
    <name type="scientific">Strombidium inclinatum</name>
    <dbReference type="NCBI Taxonomy" id="197538"/>
    <lineage>
        <taxon>Eukaryota</taxon>
        <taxon>Sar</taxon>
        <taxon>Alveolata</taxon>
        <taxon>Ciliophora</taxon>
        <taxon>Intramacronucleata</taxon>
        <taxon>Spirotrichea</taxon>
        <taxon>Oligotrichia</taxon>
        <taxon>Strombidiidae</taxon>
        <taxon>Strombidium</taxon>
    </lineage>
</organism>
<evidence type="ECO:0000256" key="1">
    <source>
        <dbReference type="SAM" id="Phobius"/>
    </source>
</evidence>
<name>A0A7S3IZP6_9SPIT</name>
<reference evidence="2" key="1">
    <citation type="submission" date="2021-01" db="EMBL/GenBank/DDBJ databases">
        <authorList>
            <person name="Corre E."/>
            <person name="Pelletier E."/>
            <person name="Niang G."/>
            <person name="Scheremetjew M."/>
            <person name="Finn R."/>
            <person name="Kale V."/>
            <person name="Holt S."/>
            <person name="Cochrane G."/>
            <person name="Meng A."/>
            <person name="Brown T."/>
            <person name="Cohen L."/>
        </authorList>
    </citation>
    <scope>NUCLEOTIDE SEQUENCE</scope>
    <source>
        <strain evidence="2">S3</strain>
    </source>
</reference>
<keyword evidence="1" id="KW-1133">Transmembrane helix</keyword>
<keyword evidence="1" id="KW-0472">Membrane</keyword>
<keyword evidence="1" id="KW-0812">Transmembrane</keyword>
<accession>A0A7S3IZP6</accession>
<gene>
    <name evidence="2" type="ORF">SINC0208_LOCUS15527</name>
</gene>
<sequence>MYGFFRTPMLIMMPALVVLYMIDRDMFIFPDSGVTDEDGFTDTTYLTRDGIPYLLTRFYQLTTLLIFNGGQTLQEAIHGTPENADEFFGFNYQESRLNMRIMKEMFLVAVVFPFAMPLMNFWVGPWCIISFFGIVGFVLYEMIFMDVDFSQASLSIPEEDLPNY</sequence>
<dbReference type="EMBL" id="HBIH01038477">
    <property type="protein sequence ID" value="CAE0334888.1"/>
    <property type="molecule type" value="Transcribed_RNA"/>
</dbReference>
<dbReference type="AlphaFoldDB" id="A0A7S3IZP6"/>
<feature type="transmembrane region" description="Helical" evidence="1">
    <location>
        <begin position="6"/>
        <end position="22"/>
    </location>
</feature>